<feature type="transmembrane region" description="Helical" evidence="1">
    <location>
        <begin position="100"/>
        <end position="120"/>
    </location>
</feature>
<dbReference type="EMBL" id="FUWH01000009">
    <property type="protein sequence ID" value="SKA05946.1"/>
    <property type="molecule type" value="Genomic_DNA"/>
</dbReference>
<feature type="transmembrane region" description="Helical" evidence="1">
    <location>
        <begin position="39"/>
        <end position="57"/>
    </location>
</feature>
<evidence type="ECO:0008006" key="4">
    <source>
        <dbReference type="Google" id="ProtNLM"/>
    </source>
</evidence>
<protein>
    <recommendedName>
        <fullName evidence="4">ATP synthase I chain</fullName>
    </recommendedName>
</protein>
<dbReference type="Proteomes" id="UP000190888">
    <property type="component" value="Unassembled WGS sequence"/>
</dbReference>
<evidence type="ECO:0000313" key="2">
    <source>
        <dbReference type="EMBL" id="SKA05946.1"/>
    </source>
</evidence>
<evidence type="ECO:0000256" key="1">
    <source>
        <dbReference type="SAM" id="Phobius"/>
    </source>
</evidence>
<dbReference type="STRING" id="413434.SAMN04488132_10937"/>
<sequence length="134" mass="14714">MTKINKNPVVPVILVFIFANAAALVCRNLLAKARIDYEVLLVANLLLFIASLLSLYLQHKSAKAKNPHVMVRSTMAAMGLKLFGLGAALIVYIYKAGPARSTNAIFVAMGLYVLYTWLEVRITLKANKKKHAGN</sequence>
<keyword evidence="1" id="KW-0812">Transmembrane</keyword>
<keyword evidence="1" id="KW-0472">Membrane</keyword>
<accession>A0A1T4QQI4</accession>
<reference evidence="2 3" key="1">
    <citation type="submission" date="2017-02" db="EMBL/GenBank/DDBJ databases">
        <authorList>
            <person name="Peterson S.W."/>
        </authorList>
    </citation>
    <scope>NUCLEOTIDE SEQUENCE [LARGE SCALE GENOMIC DNA]</scope>
    <source>
        <strain evidence="2 3">DSM 22335</strain>
    </source>
</reference>
<feature type="transmembrane region" description="Helical" evidence="1">
    <location>
        <begin position="69"/>
        <end position="94"/>
    </location>
</feature>
<evidence type="ECO:0000313" key="3">
    <source>
        <dbReference type="Proteomes" id="UP000190888"/>
    </source>
</evidence>
<name>A0A1T4QQI4_9BACT</name>
<gene>
    <name evidence="2" type="ORF">SAMN04488132_10937</name>
</gene>
<proteinExistence type="predicted"/>
<keyword evidence="3" id="KW-1185">Reference proteome</keyword>
<keyword evidence="1" id="KW-1133">Transmembrane helix</keyword>
<organism evidence="2 3">
    <name type="scientific">Sediminibacterium ginsengisoli</name>
    <dbReference type="NCBI Taxonomy" id="413434"/>
    <lineage>
        <taxon>Bacteria</taxon>
        <taxon>Pseudomonadati</taxon>
        <taxon>Bacteroidota</taxon>
        <taxon>Chitinophagia</taxon>
        <taxon>Chitinophagales</taxon>
        <taxon>Chitinophagaceae</taxon>
        <taxon>Sediminibacterium</taxon>
    </lineage>
</organism>
<dbReference type="AlphaFoldDB" id="A0A1T4QQI4"/>